<dbReference type="InterPro" id="IPR034733">
    <property type="entry name" value="AcCoA_carboxyl_beta"/>
</dbReference>
<dbReference type="Pfam" id="PF01039">
    <property type="entry name" value="Carboxyl_trans"/>
    <property type="match status" value="1"/>
</dbReference>
<evidence type="ECO:0000259" key="13">
    <source>
        <dbReference type="PROSITE" id="PS50989"/>
    </source>
</evidence>
<dbReference type="CDD" id="cd06850">
    <property type="entry name" value="biotinyl_domain"/>
    <property type="match status" value="1"/>
</dbReference>
<dbReference type="Pfam" id="PF00289">
    <property type="entry name" value="Biotin_carb_N"/>
    <property type="match status" value="1"/>
</dbReference>
<evidence type="ECO:0000256" key="4">
    <source>
        <dbReference type="ARBA" id="ARBA00022598"/>
    </source>
</evidence>
<dbReference type="InterPro" id="IPR011053">
    <property type="entry name" value="Single_hybrid_motif"/>
</dbReference>
<dbReference type="InterPro" id="IPR005479">
    <property type="entry name" value="CPAse_ATP-bd"/>
</dbReference>
<dbReference type="PROSITE" id="PS50989">
    <property type="entry name" value="COA_CT_CTER"/>
    <property type="match status" value="1"/>
</dbReference>
<evidence type="ECO:0000256" key="1">
    <source>
        <dbReference type="ARBA" id="ARBA00001953"/>
    </source>
</evidence>
<dbReference type="SMART" id="SM00878">
    <property type="entry name" value="Biotin_carb_C"/>
    <property type="match status" value="1"/>
</dbReference>
<dbReference type="GO" id="GO:0005524">
    <property type="term" value="F:ATP binding"/>
    <property type="evidence" value="ECO:0007669"/>
    <property type="project" value="UniProtKB-UniRule"/>
</dbReference>
<proteinExistence type="predicted"/>
<dbReference type="InterPro" id="IPR011761">
    <property type="entry name" value="ATP-grasp"/>
</dbReference>
<dbReference type="InterPro" id="IPR029045">
    <property type="entry name" value="ClpP/crotonase-like_dom_sf"/>
</dbReference>
<dbReference type="InterPro" id="IPR011764">
    <property type="entry name" value="Biotin_carboxylation_dom"/>
</dbReference>
<feature type="domain" description="Biotin carboxylation" evidence="11">
    <location>
        <begin position="1"/>
        <end position="447"/>
    </location>
</feature>
<sequence>MARLLIANRGEIAVRIARAAAAERLTSVAVTAADEPDAPHLAAADEIHVLPGTGPAAYMDVPAIVQAALDTGCDLVHPGYGFLSEVSELPDACVAAGLAVVGPDAENLWIFGDKALARSRAEAVGVPVLRGSDGDPAAVETMLEETGAVLLKARFGGGGRATRALRRGDDVAAAVEEVAHEARVAFGTEALLAEEYLDRARHIEVQLLGDAHGDVVVLGDRDCSLQRRRQKVLEIAPAPDLPDELRARLHDAARAVLGTGRYRGLGTVEFLVSADDPQRFVFLECNPRLQVEHTVTEATTGLDLVRLQLRIAAGATLEDLGLADGAPRPLGCAVQARVNAETITADGAVVPSAGTITSLVLPGGPGVRVDTAARPGAEQSPRYDSLLAKVVAHERTGDLTAALRHLHRAIGEIDVRGVATNTAFLRALLAHPGIGSATTTFVDEHLAELVPTLQPEAEQEGLRAPVPGTVVAVAAVPGTTVEPGGAVVVLEAMKMEHVVALPAGGTVVGVAVRVGDTVRQGQLLADVEHADGDLQERAAIDLDADRPDLTEVRRRHEIGLDEHRTEAVAKRHAQGRRTARENLADLVDAGSFIEYGPLVFAAQERRRSREELQERTPADGVVGGLADVNGDLVGRDRSAAVVVSYDYTVLAGTQGMRGHLKKDRLFELAEKRRLPVVLFAEGGGGRPGDVDHPVVSALDTMAFTLFGKLSGLVPTVGIASGRCFAGNAALLGTCDVVIATEDANIGMGGPAMIEGGGLGVVAPEEIGPIDVQHANGVVDIRVADDAAAVAAARQYLSYFQGPVADWTAPDQRALRHLVPENRKRVYDMRAVLHALADENSVLELRDGWGAGMITALARVEGAPVGVVANVPTHLGGAIDSDAADKAARFLQLCDAHGLPVVFLCDTPGFMVGPESERTATVRHFSRLFVIGANLSVPIGTVVVRKAYGLGAQAMAGGSMKVPRFAIGWPTSEFGPMGLEGAVRLGLRRELAAIEDDAERAAAYDAAVAAAYEKGRGLNVAAHWEIDDVVDPADTRRWITTLTREAAATPRPPGRVRPHVDTW</sequence>
<evidence type="ECO:0000256" key="2">
    <source>
        <dbReference type="ARBA" id="ARBA00004956"/>
    </source>
</evidence>
<dbReference type="InterPro" id="IPR011763">
    <property type="entry name" value="COA_CT_C"/>
</dbReference>
<evidence type="ECO:0000313" key="14">
    <source>
        <dbReference type="EMBL" id="NEK87636.1"/>
    </source>
</evidence>
<evidence type="ECO:0000259" key="12">
    <source>
        <dbReference type="PROSITE" id="PS50980"/>
    </source>
</evidence>
<dbReference type="InterPro" id="IPR005482">
    <property type="entry name" value="Biotin_COase_C"/>
</dbReference>
<dbReference type="Pfam" id="PF00364">
    <property type="entry name" value="Biotin_lipoyl"/>
    <property type="match status" value="1"/>
</dbReference>
<dbReference type="EC" id="6.4.1.2" evidence="3"/>
<evidence type="ECO:0000256" key="5">
    <source>
        <dbReference type="ARBA" id="ARBA00022741"/>
    </source>
</evidence>
<dbReference type="PROSITE" id="PS50968">
    <property type="entry name" value="BIOTINYL_LIPOYL"/>
    <property type="match status" value="1"/>
</dbReference>
<feature type="domain" description="Lipoyl-binding" evidence="9">
    <location>
        <begin position="457"/>
        <end position="528"/>
    </location>
</feature>
<evidence type="ECO:0000259" key="10">
    <source>
        <dbReference type="PROSITE" id="PS50975"/>
    </source>
</evidence>
<reference evidence="14 15" key="1">
    <citation type="submission" date="2019-12" db="EMBL/GenBank/DDBJ databases">
        <title>the WGS of Blastococcus saxobsidens 67B17.</title>
        <authorList>
            <person name="Jiang Z."/>
        </authorList>
    </citation>
    <scope>NUCLEOTIDE SEQUENCE [LARGE SCALE GENOMIC DNA]</scope>
    <source>
        <strain evidence="14 15">67B17</strain>
    </source>
</reference>
<evidence type="ECO:0000313" key="15">
    <source>
        <dbReference type="Proteomes" id="UP000479241"/>
    </source>
</evidence>
<evidence type="ECO:0000256" key="3">
    <source>
        <dbReference type="ARBA" id="ARBA00013058"/>
    </source>
</evidence>
<evidence type="ECO:0000256" key="8">
    <source>
        <dbReference type="PROSITE-ProRule" id="PRU00409"/>
    </source>
</evidence>
<dbReference type="GO" id="GO:0003989">
    <property type="term" value="F:acetyl-CoA carboxylase activity"/>
    <property type="evidence" value="ECO:0007669"/>
    <property type="project" value="UniProtKB-EC"/>
</dbReference>
<dbReference type="Pfam" id="PF02785">
    <property type="entry name" value="Biotin_carb_C"/>
    <property type="match status" value="1"/>
</dbReference>
<evidence type="ECO:0000259" key="9">
    <source>
        <dbReference type="PROSITE" id="PS50968"/>
    </source>
</evidence>
<dbReference type="Gene3D" id="3.30.470.20">
    <property type="entry name" value="ATP-grasp fold, B domain"/>
    <property type="match status" value="1"/>
</dbReference>
<dbReference type="SUPFAM" id="SSF51246">
    <property type="entry name" value="Rudiment single hybrid motif"/>
    <property type="match status" value="1"/>
</dbReference>
<dbReference type="GO" id="GO:2001295">
    <property type="term" value="P:malonyl-CoA biosynthetic process"/>
    <property type="evidence" value="ECO:0007669"/>
    <property type="project" value="UniProtKB-UniPathway"/>
</dbReference>
<gene>
    <name evidence="14" type="ORF">GCU60_18005</name>
</gene>
<dbReference type="InterPro" id="IPR005481">
    <property type="entry name" value="BC-like_N"/>
</dbReference>
<dbReference type="PANTHER" id="PTHR48095">
    <property type="entry name" value="PYRUVATE CARBOXYLASE SUBUNIT A"/>
    <property type="match status" value="1"/>
</dbReference>
<comment type="cofactor">
    <cofactor evidence="1">
        <name>biotin</name>
        <dbReference type="ChEBI" id="CHEBI:57586"/>
    </cofactor>
</comment>
<dbReference type="SUPFAM" id="SSF52096">
    <property type="entry name" value="ClpP/crotonase"/>
    <property type="match status" value="2"/>
</dbReference>
<dbReference type="SUPFAM" id="SSF52440">
    <property type="entry name" value="PreATP-grasp domain"/>
    <property type="match status" value="1"/>
</dbReference>
<feature type="domain" description="ATP-grasp" evidence="10">
    <location>
        <begin position="118"/>
        <end position="313"/>
    </location>
</feature>
<dbReference type="SUPFAM" id="SSF51230">
    <property type="entry name" value="Single hybrid motif"/>
    <property type="match status" value="1"/>
</dbReference>
<dbReference type="PROSITE" id="PS50979">
    <property type="entry name" value="BC"/>
    <property type="match status" value="1"/>
</dbReference>
<dbReference type="GO" id="GO:0046872">
    <property type="term" value="F:metal ion binding"/>
    <property type="evidence" value="ECO:0007669"/>
    <property type="project" value="InterPro"/>
</dbReference>
<protein>
    <recommendedName>
        <fullName evidence="3">acetyl-CoA carboxylase</fullName>
        <ecNumber evidence="3">6.4.1.2</ecNumber>
    </recommendedName>
</protein>
<evidence type="ECO:0000256" key="7">
    <source>
        <dbReference type="ARBA" id="ARBA00023268"/>
    </source>
</evidence>
<dbReference type="Gene3D" id="3.90.226.10">
    <property type="entry name" value="2-enoyl-CoA Hydratase, Chain A, domain 1"/>
    <property type="match status" value="2"/>
</dbReference>
<dbReference type="RefSeq" id="WP_163207738.1">
    <property type="nucleotide sequence ID" value="NZ_JAAGWG010000037.1"/>
</dbReference>
<dbReference type="AlphaFoldDB" id="A0A6L9W6B1"/>
<name>A0A6L9W6B1_9ACTN</name>
<dbReference type="InterPro" id="IPR000089">
    <property type="entry name" value="Biotin_lipoyl"/>
</dbReference>
<keyword evidence="7" id="KW-0511">Multifunctional enzyme</keyword>
<comment type="caution">
    <text evidence="14">The sequence shown here is derived from an EMBL/GenBank/DDBJ whole genome shotgun (WGS) entry which is preliminary data.</text>
</comment>
<dbReference type="Proteomes" id="UP000479241">
    <property type="component" value="Unassembled WGS sequence"/>
</dbReference>
<dbReference type="InterPro" id="IPR011054">
    <property type="entry name" value="Rudment_hybrid_motif"/>
</dbReference>
<evidence type="ECO:0000256" key="6">
    <source>
        <dbReference type="ARBA" id="ARBA00022840"/>
    </source>
</evidence>
<dbReference type="PROSITE" id="PS00867">
    <property type="entry name" value="CPSASE_2"/>
    <property type="match status" value="1"/>
</dbReference>
<keyword evidence="5 8" id="KW-0547">Nucleotide-binding</keyword>
<feature type="domain" description="CoA carboxyltransferase C-terminal" evidence="13">
    <location>
        <begin position="805"/>
        <end position="1047"/>
    </location>
</feature>
<dbReference type="PANTHER" id="PTHR48095:SF5">
    <property type="entry name" value="BLL7292 PROTEIN"/>
    <property type="match status" value="1"/>
</dbReference>
<dbReference type="PROSITE" id="PS50980">
    <property type="entry name" value="COA_CT_NTER"/>
    <property type="match status" value="1"/>
</dbReference>
<comment type="pathway">
    <text evidence="2">Lipid metabolism; malonyl-CoA biosynthesis; malonyl-CoA from acetyl-CoA: step 1/1.</text>
</comment>
<dbReference type="Gene3D" id="2.40.50.100">
    <property type="match status" value="1"/>
</dbReference>
<keyword evidence="4" id="KW-0436">Ligase</keyword>
<dbReference type="PROSITE" id="PS50975">
    <property type="entry name" value="ATP_GRASP"/>
    <property type="match status" value="1"/>
</dbReference>
<dbReference type="InterPro" id="IPR011762">
    <property type="entry name" value="COA_CT_N"/>
</dbReference>
<organism evidence="14 15">
    <name type="scientific">Blastococcus saxobsidens</name>
    <dbReference type="NCBI Taxonomy" id="138336"/>
    <lineage>
        <taxon>Bacteria</taxon>
        <taxon>Bacillati</taxon>
        <taxon>Actinomycetota</taxon>
        <taxon>Actinomycetes</taxon>
        <taxon>Geodermatophilales</taxon>
        <taxon>Geodermatophilaceae</taxon>
        <taxon>Blastococcus</taxon>
    </lineage>
</organism>
<dbReference type="UniPathway" id="UPA00655">
    <property type="reaction ID" value="UER00711"/>
</dbReference>
<evidence type="ECO:0000259" key="11">
    <source>
        <dbReference type="PROSITE" id="PS50979"/>
    </source>
</evidence>
<dbReference type="Pfam" id="PF02786">
    <property type="entry name" value="CPSase_L_D2"/>
    <property type="match status" value="1"/>
</dbReference>
<dbReference type="InterPro" id="IPR016185">
    <property type="entry name" value="PreATP-grasp_dom_sf"/>
</dbReference>
<feature type="domain" description="CoA carboxyltransferase N-terminal" evidence="12">
    <location>
        <begin position="542"/>
        <end position="811"/>
    </location>
</feature>
<dbReference type="SUPFAM" id="SSF56059">
    <property type="entry name" value="Glutathione synthetase ATP-binding domain-like"/>
    <property type="match status" value="1"/>
</dbReference>
<dbReference type="EMBL" id="JAAGWG010000037">
    <property type="protein sequence ID" value="NEK87636.1"/>
    <property type="molecule type" value="Genomic_DNA"/>
</dbReference>
<dbReference type="InterPro" id="IPR051602">
    <property type="entry name" value="ACC_Biotin_Carboxylase"/>
</dbReference>
<accession>A0A6L9W6B1</accession>
<keyword evidence="6 8" id="KW-0067">ATP-binding</keyword>